<protein>
    <recommendedName>
        <fullName evidence="3">Thioesterase domain-containing protein</fullName>
    </recommendedName>
</protein>
<evidence type="ECO:0000259" key="3">
    <source>
        <dbReference type="Pfam" id="PF03061"/>
    </source>
</evidence>
<gene>
    <name evidence="4" type="ORF">METZ01_LOCUS251373</name>
</gene>
<dbReference type="CDD" id="cd03443">
    <property type="entry name" value="PaaI_thioesterase"/>
    <property type="match status" value="1"/>
</dbReference>
<comment type="similarity">
    <text evidence="1">Belongs to the thioesterase PaaI family.</text>
</comment>
<evidence type="ECO:0000313" key="4">
    <source>
        <dbReference type="EMBL" id="SVB98519.1"/>
    </source>
</evidence>
<dbReference type="Pfam" id="PF03061">
    <property type="entry name" value="4HBT"/>
    <property type="match status" value="1"/>
</dbReference>
<accession>A0A382IGV2</accession>
<dbReference type="NCBIfam" id="TIGR02286">
    <property type="entry name" value="PaaD"/>
    <property type="match status" value="1"/>
</dbReference>
<dbReference type="PANTHER" id="PTHR42856">
    <property type="entry name" value="ACYL-COENZYME A THIOESTERASE PAAI"/>
    <property type="match status" value="1"/>
</dbReference>
<sequence length="142" mass="15152">MNPQSLARACVDEMLKGDVCSAALGMQLTEIDVQHACVKMAIRRDMVNGHGVCHGGMIFSLADSACAFACNSENHSALVAGAQIDFLAPAKLNDVLTATASMANQSKRKGIYDVSVVNQKNQLIALFRGHSHRLGVPTIEQN</sequence>
<organism evidence="4">
    <name type="scientific">marine metagenome</name>
    <dbReference type="NCBI Taxonomy" id="408172"/>
    <lineage>
        <taxon>unclassified sequences</taxon>
        <taxon>metagenomes</taxon>
        <taxon>ecological metagenomes</taxon>
    </lineage>
</organism>
<feature type="domain" description="Thioesterase" evidence="3">
    <location>
        <begin position="50"/>
        <end position="124"/>
    </location>
</feature>
<dbReference type="EMBL" id="UINC01067136">
    <property type="protein sequence ID" value="SVB98519.1"/>
    <property type="molecule type" value="Genomic_DNA"/>
</dbReference>
<dbReference type="SUPFAM" id="SSF54637">
    <property type="entry name" value="Thioesterase/thiol ester dehydrase-isomerase"/>
    <property type="match status" value="1"/>
</dbReference>
<dbReference type="GO" id="GO:0016289">
    <property type="term" value="F:acyl-CoA hydrolase activity"/>
    <property type="evidence" value="ECO:0007669"/>
    <property type="project" value="TreeGrafter"/>
</dbReference>
<dbReference type="InterPro" id="IPR029069">
    <property type="entry name" value="HotDog_dom_sf"/>
</dbReference>
<evidence type="ECO:0000256" key="2">
    <source>
        <dbReference type="ARBA" id="ARBA00022801"/>
    </source>
</evidence>
<dbReference type="InterPro" id="IPR006683">
    <property type="entry name" value="Thioestr_dom"/>
</dbReference>
<reference evidence="4" key="1">
    <citation type="submission" date="2018-05" db="EMBL/GenBank/DDBJ databases">
        <authorList>
            <person name="Lanie J.A."/>
            <person name="Ng W.-L."/>
            <person name="Kazmierczak K.M."/>
            <person name="Andrzejewski T.M."/>
            <person name="Davidsen T.M."/>
            <person name="Wayne K.J."/>
            <person name="Tettelin H."/>
            <person name="Glass J.I."/>
            <person name="Rusch D."/>
            <person name="Podicherti R."/>
            <person name="Tsui H.-C.T."/>
            <person name="Winkler M.E."/>
        </authorList>
    </citation>
    <scope>NUCLEOTIDE SEQUENCE</scope>
</reference>
<dbReference type="PANTHER" id="PTHR42856:SF1">
    <property type="entry name" value="ACYL-COENZYME A THIOESTERASE PAAI"/>
    <property type="match status" value="1"/>
</dbReference>
<dbReference type="AlphaFoldDB" id="A0A382IGV2"/>
<dbReference type="Gene3D" id="3.10.129.10">
    <property type="entry name" value="Hotdog Thioesterase"/>
    <property type="match status" value="1"/>
</dbReference>
<dbReference type="InterPro" id="IPR011973">
    <property type="entry name" value="PaaD"/>
</dbReference>
<dbReference type="NCBIfam" id="TIGR00369">
    <property type="entry name" value="unchar_dom_1"/>
    <property type="match status" value="1"/>
</dbReference>
<dbReference type="InterPro" id="IPR003736">
    <property type="entry name" value="PAAI_dom"/>
</dbReference>
<dbReference type="InterPro" id="IPR052723">
    <property type="entry name" value="Acyl-CoA_thioesterase_PaaI"/>
</dbReference>
<keyword evidence="2" id="KW-0378">Hydrolase</keyword>
<evidence type="ECO:0000256" key="1">
    <source>
        <dbReference type="ARBA" id="ARBA00008324"/>
    </source>
</evidence>
<proteinExistence type="inferred from homology"/>
<dbReference type="FunFam" id="3.10.129.10:FF:000022">
    <property type="entry name" value="Phenylacetic acid degradation protein"/>
    <property type="match status" value="1"/>
</dbReference>
<name>A0A382IGV2_9ZZZZ</name>